<accession>A0ABW6J945</accession>
<sequence>MTMPAPEPLGTRRTTWASAAELQQAADRLRAAAPHIDGPLGALADPVADWLDETANALAWLAPFHPHEPGHRMWQTASKVARVVNGTAP</sequence>
<comment type="caution">
    <text evidence="1">The sequence shown here is derived from an EMBL/GenBank/DDBJ whole genome shotgun (WGS) entry which is preliminary data.</text>
</comment>
<evidence type="ECO:0000313" key="1">
    <source>
        <dbReference type="EMBL" id="MFE5985530.1"/>
    </source>
</evidence>
<proteinExistence type="predicted"/>
<keyword evidence="2" id="KW-1185">Reference proteome</keyword>
<protein>
    <submittedName>
        <fullName evidence="1">Uncharacterized protein</fullName>
    </submittedName>
</protein>
<evidence type="ECO:0000313" key="2">
    <source>
        <dbReference type="Proteomes" id="UP001600424"/>
    </source>
</evidence>
<organism evidence="1 2">
    <name type="scientific">Streptomyces wedmorensis</name>
    <dbReference type="NCBI Taxonomy" id="43759"/>
    <lineage>
        <taxon>Bacteria</taxon>
        <taxon>Bacillati</taxon>
        <taxon>Actinomycetota</taxon>
        <taxon>Actinomycetes</taxon>
        <taxon>Kitasatosporales</taxon>
        <taxon>Streptomycetaceae</taxon>
        <taxon>Streptomyces</taxon>
    </lineage>
</organism>
<dbReference type="RefSeq" id="WP_386253341.1">
    <property type="nucleotide sequence ID" value="NZ_JBHTRV010000055.1"/>
</dbReference>
<name>A0ABW6J945_STRWE</name>
<gene>
    <name evidence="1" type="ORF">ACFQ63_38335</name>
</gene>
<reference evidence="1 2" key="1">
    <citation type="submission" date="2024-09" db="EMBL/GenBank/DDBJ databases">
        <title>The Natural Products Discovery Center: Release of the First 8490 Sequenced Strains for Exploring Actinobacteria Biosynthetic Diversity.</title>
        <authorList>
            <person name="Kalkreuter E."/>
            <person name="Kautsar S.A."/>
            <person name="Yang D."/>
            <person name="Bader C.D."/>
            <person name="Teijaro C.N."/>
            <person name="Fluegel L."/>
            <person name="Davis C.M."/>
            <person name="Simpson J.R."/>
            <person name="Lauterbach L."/>
            <person name="Steele A.D."/>
            <person name="Gui C."/>
            <person name="Meng S."/>
            <person name="Li G."/>
            <person name="Viehrig K."/>
            <person name="Ye F."/>
            <person name="Su P."/>
            <person name="Kiefer A.F."/>
            <person name="Nichols A."/>
            <person name="Cepeda A.J."/>
            <person name="Yan W."/>
            <person name="Fan B."/>
            <person name="Jiang Y."/>
            <person name="Adhikari A."/>
            <person name="Zheng C.-J."/>
            <person name="Schuster L."/>
            <person name="Cowan T.M."/>
            <person name="Smanski M.J."/>
            <person name="Chevrette M.G."/>
            <person name="De Carvalho L.P.S."/>
            <person name="Shen B."/>
        </authorList>
    </citation>
    <scope>NUCLEOTIDE SEQUENCE [LARGE SCALE GENOMIC DNA]</scope>
    <source>
        <strain evidence="1 2">NPDC056472</strain>
    </source>
</reference>
<dbReference type="EMBL" id="JBHTRV010000055">
    <property type="protein sequence ID" value="MFE5985530.1"/>
    <property type="molecule type" value="Genomic_DNA"/>
</dbReference>
<dbReference type="Proteomes" id="UP001600424">
    <property type="component" value="Unassembled WGS sequence"/>
</dbReference>